<reference evidence="3 4" key="1">
    <citation type="submission" date="2017-03" db="EMBL/GenBank/DDBJ databases">
        <authorList>
            <person name="Afonso C.L."/>
            <person name="Miller P.J."/>
            <person name="Scott M.A."/>
            <person name="Spackman E."/>
            <person name="Goraichik I."/>
            <person name="Dimitrov K.M."/>
            <person name="Suarez D.L."/>
            <person name="Swayne D.E."/>
        </authorList>
    </citation>
    <scope>NUCLEOTIDE SEQUENCE [LARGE SCALE GENOMIC DNA]</scope>
    <source>
        <strain evidence="3">SB41UT1</strain>
    </source>
</reference>
<gene>
    <name evidence="3" type="ORF">EHSB41UT_00397</name>
</gene>
<evidence type="ECO:0000313" key="4">
    <source>
        <dbReference type="Proteomes" id="UP000196573"/>
    </source>
</evidence>
<dbReference type="EMBL" id="FWPT01000001">
    <property type="protein sequence ID" value="SMA34468.1"/>
    <property type="molecule type" value="Genomic_DNA"/>
</dbReference>
<dbReference type="Gene3D" id="2.40.10.220">
    <property type="entry name" value="predicted glycosyltransferase like domains"/>
    <property type="match status" value="1"/>
</dbReference>
<sequence>MIKDPVKSSEQHQDKRREPRHTLEIDLELHNALSGEPIGKLVNLSEGGFMLSSRTPIPEGMVLQCLIIARDQQATPTNSGTSTINLGVEAVWQKEGNCQTQYWSGFRILDISEEDHQLVKKILAEHT</sequence>
<dbReference type="RefSeq" id="WP_087106374.1">
    <property type="nucleotide sequence ID" value="NZ_CBCSCN010000004.1"/>
</dbReference>
<dbReference type="GO" id="GO:0035438">
    <property type="term" value="F:cyclic-di-GMP binding"/>
    <property type="evidence" value="ECO:0007669"/>
    <property type="project" value="InterPro"/>
</dbReference>
<dbReference type="InterPro" id="IPR009875">
    <property type="entry name" value="PilZ_domain"/>
</dbReference>
<dbReference type="OrthoDB" id="6199437at2"/>
<dbReference type="Pfam" id="PF07238">
    <property type="entry name" value="PilZ"/>
    <property type="match status" value="1"/>
</dbReference>
<evidence type="ECO:0000313" key="3">
    <source>
        <dbReference type="EMBL" id="SMA34468.1"/>
    </source>
</evidence>
<protein>
    <submittedName>
        <fullName evidence="3">PilZ domain protein</fullName>
    </submittedName>
</protein>
<dbReference type="AlphaFoldDB" id="A0A1X7AF08"/>
<proteinExistence type="predicted"/>
<dbReference type="SUPFAM" id="SSF141371">
    <property type="entry name" value="PilZ domain-like"/>
    <property type="match status" value="1"/>
</dbReference>
<keyword evidence="4" id="KW-1185">Reference proteome</keyword>
<organism evidence="3 4">
    <name type="scientific">Parendozoicomonas haliclonae</name>
    <dbReference type="NCBI Taxonomy" id="1960125"/>
    <lineage>
        <taxon>Bacteria</taxon>
        <taxon>Pseudomonadati</taxon>
        <taxon>Pseudomonadota</taxon>
        <taxon>Gammaproteobacteria</taxon>
        <taxon>Oceanospirillales</taxon>
        <taxon>Endozoicomonadaceae</taxon>
        <taxon>Parendozoicomonas</taxon>
    </lineage>
</organism>
<evidence type="ECO:0000256" key="1">
    <source>
        <dbReference type="SAM" id="MobiDB-lite"/>
    </source>
</evidence>
<name>A0A1X7AF08_9GAMM</name>
<feature type="region of interest" description="Disordered" evidence="1">
    <location>
        <begin position="1"/>
        <end position="23"/>
    </location>
</feature>
<evidence type="ECO:0000259" key="2">
    <source>
        <dbReference type="Pfam" id="PF07238"/>
    </source>
</evidence>
<feature type="domain" description="PilZ" evidence="2">
    <location>
        <begin position="14"/>
        <end position="124"/>
    </location>
</feature>
<dbReference type="Proteomes" id="UP000196573">
    <property type="component" value="Unassembled WGS sequence"/>
</dbReference>
<accession>A0A1X7AF08</accession>